<dbReference type="InterPro" id="IPR036291">
    <property type="entry name" value="NAD(P)-bd_dom_sf"/>
</dbReference>
<accession>A0A9P4XNC4</accession>
<dbReference type="InterPro" id="IPR042104">
    <property type="entry name" value="PKS_dehydratase_sf"/>
</dbReference>
<dbReference type="SUPFAM" id="SSF47336">
    <property type="entry name" value="ACP-like"/>
    <property type="match status" value="2"/>
</dbReference>
<dbReference type="InterPro" id="IPR013968">
    <property type="entry name" value="PKS_KR"/>
</dbReference>
<evidence type="ECO:0000256" key="3">
    <source>
        <dbReference type="ARBA" id="ARBA00022598"/>
    </source>
</evidence>
<dbReference type="InterPro" id="IPR023213">
    <property type="entry name" value="CAT-like_dom_sf"/>
</dbReference>
<dbReference type="PANTHER" id="PTHR43775">
    <property type="entry name" value="FATTY ACID SYNTHASE"/>
    <property type="match status" value="1"/>
</dbReference>
<dbReference type="Gene3D" id="3.40.47.10">
    <property type="match status" value="1"/>
</dbReference>
<dbReference type="PROSITE" id="PS52019">
    <property type="entry name" value="PKS_MFAS_DH"/>
    <property type="match status" value="1"/>
</dbReference>
<evidence type="ECO:0000313" key="15">
    <source>
        <dbReference type="EMBL" id="KAF3076624.1"/>
    </source>
</evidence>
<dbReference type="PROSITE" id="PS50075">
    <property type="entry name" value="CARRIER"/>
    <property type="match status" value="2"/>
</dbReference>
<dbReference type="Proteomes" id="UP000801864">
    <property type="component" value="Unassembled WGS sequence"/>
</dbReference>
<dbReference type="InterPro" id="IPR013120">
    <property type="entry name" value="FAR_NAD-bd"/>
</dbReference>
<dbReference type="Pfam" id="PF00668">
    <property type="entry name" value="Condensation"/>
    <property type="match status" value="1"/>
</dbReference>
<dbReference type="Gene3D" id="1.10.1200.10">
    <property type="entry name" value="ACP-like"/>
    <property type="match status" value="2"/>
</dbReference>
<dbReference type="PANTHER" id="PTHR43775:SF20">
    <property type="entry name" value="HYBRID PKS-NRPS SYNTHETASE APDA"/>
    <property type="match status" value="1"/>
</dbReference>
<dbReference type="GO" id="GO:0016874">
    <property type="term" value="F:ligase activity"/>
    <property type="evidence" value="ECO:0007669"/>
    <property type="project" value="UniProtKB-KW"/>
</dbReference>
<dbReference type="PROSITE" id="PS00455">
    <property type="entry name" value="AMP_BINDING"/>
    <property type="match status" value="1"/>
</dbReference>
<dbReference type="CDD" id="cd00833">
    <property type="entry name" value="PKS"/>
    <property type="match status" value="1"/>
</dbReference>
<dbReference type="CDD" id="cd05930">
    <property type="entry name" value="A_NRPS"/>
    <property type="match status" value="1"/>
</dbReference>
<comment type="caution">
    <text evidence="15">The sequence shown here is derived from an EMBL/GenBank/DDBJ whole genome shotgun (WGS) entry which is preliminary data.</text>
</comment>
<feature type="active site" description="Proton donor; for dehydratase activity" evidence="10">
    <location>
        <position position="1178"/>
    </location>
</feature>
<dbReference type="InterPro" id="IPR014030">
    <property type="entry name" value="Ketoacyl_synth_N"/>
</dbReference>
<dbReference type="InterPro" id="IPR018201">
    <property type="entry name" value="Ketoacyl_synth_AS"/>
</dbReference>
<feature type="active site" description="Proton acceptor; for dehydratase activity" evidence="10">
    <location>
        <position position="996"/>
    </location>
</feature>
<keyword evidence="8" id="KW-0511">Multifunctional enzyme</keyword>
<dbReference type="Pfam" id="PF00550">
    <property type="entry name" value="PP-binding"/>
    <property type="match status" value="2"/>
</dbReference>
<protein>
    <submittedName>
        <fullName evidence="15">Polyketide synthase-nonribosomal peptide synthetase</fullName>
    </submittedName>
</protein>
<organism evidence="15 16">
    <name type="scientific">Trichoderma lentiforme</name>
    <dbReference type="NCBI Taxonomy" id="1567552"/>
    <lineage>
        <taxon>Eukaryota</taxon>
        <taxon>Fungi</taxon>
        <taxon>Dikarya</taxon>
        <taxon>Ascomycota</taxon>
        <taxon>Pezizomycotina</taxon>
        <taxon>Sordariomycetes</taxon>
        <taxon>Hypocreomycetidae</taxon>
        <taxon>Hypocreales</taxon>
        <taxon>Hypocreaceae</taxon>
        <taxon>Trichoderma</taxon>
    </lineage>
</organism>
<comment type="similarity">
    <text evidence="9">In the C-terminal section; belongs to the NRP synthetase family.</text>
</comment>
<dbReference type="Pfam" id="PF22621">
    <property type="entry name" value="CurL-like_PKS_C"/>
    <property type="match status" value="1"/>
</dbReference>
<dbReference type="InterPro" id="IPR020806">
    <property type="entry name" value="PKS_PP-bd"/>
</dbReference>
<reference evidence="15 16" key="1">
    <citation type="submission" date="2018-06" db="EMBL/GenBank/DDBJ databases">
        <title>Genome analysis of cellulolytic fungus Trichoderma lentiforme CFAM-422.</title>
        <authorList>
            <person name="Steindorff A.S."/>
            <person name="Formighieri E.F."/>
            <person name="Midorikawa G.E.O."/>
            <person name="Tamietti M.S."/>
            <person name="Ramos E.Z."/>
            <person name="Silva A.S."/>
            <person name="Bon E.P.S."/>
            <person name="Mendes T.D."/>
            <person name="Damaso M.C.T."/>
            <person name="Favaro L.C.L."/>
        </authorList>
    </citation>
    <scope>NUCLEOTIDE SEQUENCE [LARGE SCALE GENOMIC DNA]</scope>
    <source>
        <strain evidence="15 16">CFAM-422</strain>
    </source>
</reference>
<feature type="domain" description="PKS/mFAS DH" evidence="14">
    <location>
        <begin position="964"/>
        <end position="1270"/>
    </location>
</feature>
<feature type="compositionally biased region" description="Low complexity" evidence="11">
    <location>
        <begin position="2538"/>
        <end position="2548"/>
    </location>
</feature>
<keyword evidence="4" id="KW-0489">Methyltransferase</keyword>
<feature type="domain" description="Ketosynthase family 3 (KS3)" evidence="13">
    <location>
        <begin position="6"/>
        <end position="452"/>
    </location>
</feature>
<evidence type="ECO:0000256" key="10">
    <source>
        <dbReference type="PROSITE-ProRule" id="PRU01363"/>
    </source>
</evidence>
<evidence type="ECO:0000313" key="16">
    <source>
        <dbReference type="Proteomes" id="UP000801864"/>
    </source>
</evidence>
<dbReference type="InterPro" id="IPR020841">
    <property type="entry name" value="PKS_Beta-ketoAc_synthase_dom"/>
</dbReference>
<dbReference type="GO" id="GO:0031177">
    <property type="term" value="F:phosphopantetheine binding"/>
    <property type="evidence" value="ECO:0007669"/>
    <property type="project" value="InterPro"/>
</dbReference>
<evidence type="ECO:0000259" key="14">
    <source>
        <dbReference type="PROSITE" id="PS52019"/>
    </source>
</evidence>
<evidence type="ECO:0000256" key="1">
    <source>
        <dbReference type="ARBA" id="ARBA00022450"/>
    </source>
</evidence>
<keyword evidence="16" id="KW-1185">Reference proteome</keyword>
<dbReference type="InterPro" id="IPR016035">
    <property type="entry name" value="Acyl_Trfase/lysoPLipase"/>
</dbReference>
<dbReference type="InterPro" id="IPR009081">
    <property type="entry name" value="PP-bd_ACP"/>
</dbReference>
<keyword evidence="3" id="KW-0436">Ligase</keyword>
<feature type="domain" description="Carrier" evidence="12">
    <location>
        <begin position="3626"/>
        <end position="3707"/>
    </location>
</feature>
<dbReference type="SMART" id="SM00822">
    <property type="entry name" value="PKS_KR"/>
    <property type="match status" value="1"/>
</dbReference>
<keyword evidence="5" id="KW-0808">Transferase</keyword>
<dbReference type="EMBL" id="QLNT01000002">
    <property type="protein sequence ID" value="KAF3076624.1"/>
    <property type="molecule type" value="Genomic_DNA"/>
</dbReference>
<dbReference type="InterPro" id="IPR020807">
    <property type="entry name" value="PKS_DH"/>
</dbReference>
<feature type="region of interest" description="C-terminal hotdog fold" evidence="10">
    <location>
        <begin position="1117"/>
        <end position="1270"/>
    </location>
</feature>
<evidence type="ECO:0000256" key="8">
    <source>
        <dbReference type="ARBA" id="ARBA00023268"/>
    </source>
</evidence>
<dbReference type="SUPFAM" id="SSF52151">
    <property type="entry name" value="FabD/lysophospholipase-like"/>
    <property type="match status" value="1"/>
</dbReference>
<dbReference type="SUPFAM" id="SSF56801">
    <property type="entry name" value="Acetyl-CoA synthetase-like"/>
    <property type="match status" value="1"/>
</dbReference>
<dbReference type="GO" id="GO:0008168">
    <property type="term" value="F:methyltransferase activity"/>
    <property type="evidence" value="ECO:0007669"/>
    <property type="project" value="UniProtKB-KW"/>
</dbReference>
<dbReference type="GO" id="GO:0004315">
    <property type="term" value="F:3-oxoacyl-[acyl-carrier-protein] synthase activity"/>
    <property type="evidence" value="ECO:0007669"/>
    <property type="project" value="InterPro"/>
</dbReference>
<feature type="region of interest" description="N-terminal hotdog fold" evidence="10">
    <location>
        <begin position="964"/>
        <end position="1102"/>
    </location>
</feature>
<evidence type="ECO:0000259" key="13">
    <source>
        <dbReference type="PROSITE" id="PS52004"/>
    </source>
</evidence>
<dbReference type="GO" id="GO:0032259">
    <property type="term" value="P:methylation"/>
    <property type="evidence" value="ECO:0007669"/>
    <property type="project" value="UniProtKB-KW"/>
</dbReference>
<dbReference type="InterPro" id="IPR001242">
    <property type="entry name" value="Condensation_dom"/>
</dbReference>
<evidence type="ECO:0000256" key="11">
    <source>
        <dbReference type="SAM" id="MobiDB-lite"/>
    </source>
</evidence>
<dbReference type="FunFam" id="3.40.47.10:FF:000019">
    <property type="entry name" value="Polyketide synthase type I"/>
    <property type="match status" value="1"/>
</dbReference>
<dbReference type="InterPro" id="IPR036736">
    <property type="entry name" value="ACP-like_sf"/>
</dbReference>
<feature type="region of interest" description="Disordered" evidence="11">
    <location>
        <begin position="2533"/>
        <end position="2630"/>
    </location>
</feature>
<dbReference type="Pfam" id="PF00109">
    <property type="entry name" value="ketoacyl-synt"/>
    <property type="match status" value="1"/>
</dbReference>
<dbReference type="Gene3D" id="3.40.50.150">
    <property type="entry name" value="Vaccinia Virus protein VP39"/>
    <property type="match status" value="1"/>
</dbReference>
<dbReference type="GO" id="GO:0016491">
    <property type="term" value="F:oxidoreductase activity"/>
    <property type="evidence" value="ECO:0007669"/>
    <property type="project" value="UniProtKB-KW"/>
</dbReference>
<dbReference type="SUPFAM" id="SSF51735">
    <property type="entry name" value="NAD(P)-binding Rossmann-fold domains"/>
    <property type="match status" value="2"/>
</dbReference>
<dbReference type="GO" id="GO:0004312">
    <property type="term" value="F:fatty acid synthase activity"/>
    <property type="evidence" value="ECO:0007669"/>
    <property type="project" value="TreeGrafter"/>
</dbReference>
<sequence length="4051" mass="442040">MGSQNLEPIAIVGSACRFPGGVNSPSALWKLLEDPKDVCTDIPSDRFDTTGFYHPDGKHHGATNVRKSYLLQEDLRLFDTAFFNISPNEADSMDPQQRILLETVYEALEAGGHTMESLRGSDTAVFTGTMGVDYNDTGIRDLNTVPTYFATGVNRAIISNRVSYFFDWHGPSMTIDTACSSSLIAVHQAVKALRTGESRVALACGTQVILNPEMYVIESKLKMLSPTGRSRMWDADADGYARGEGMAAIVLKRLSDAIADGDHIECLIRHTGSNQDGYSNGITVPSTEAQAALIRQTYAQAGLDPERCAEDSPQFFEAHGTGTKAGDPKEAAAIYQSFGRHKSAGDTPLYVGSIKTVIGHLEGSAGLAGLLKASGSIQNGVIAPNLLFNRLNPDIEPFYKGLQVPTAVIPWPQLPAGVPRRASVNSFDPLSDRVDLTRAGFGGSNAHAILEEYRGPSGQSEGTSGSQDGAIFTPFVFSAFSESSLVAQLRTTADHLRTQQEKINAKDLAWTLQSRRSQFPTKLALSALNIEELVSKIDAKLAPLAQNPNIAIGTKASSKAASAGPKILGVFTGQGAQWASMGAELIRLSAFVAKRIDELEQSLAALPASDRPQWSLKAEIMASSDTSRIGEAALSQPLCTAIQVVLVDLLQSAGISFSAVVGHSSGEIAAAYAAGFFSADDAVRIAYYRGLHARLAGNASTGQSGAMIAVGTSWEDAQDLISLRAFKGRLAVAAHNSAASVTLSGDADAVAHAKRVFDDEKKFARVLKVDTAYHSHHMLPCGDPYISSLQSCGIQINKTRKDNSCAWFSSVTPSNQGMEPIDALKDTYWRDNMTNAVLFADAVKNAVASDEQLSLVLEVGPHPALKGPATQNIADVRPSPIPYSGVLSRGANDVNAFSDALGFVWTHFGSQHVDFQNYTKLVSDEERQPKLVVGLPSYQWNHARLHWNESRRSKRLRGRKQATHEILGTILPESTPQDLRWSNILKVSEMPWMEGHQLQGQTVFPAAGYIAMALEASNFLAADKEVKVFEVNDLAIPRAVTFEEGDTSGVETLVTLTDIRQHQNQYLTANFSCYSLPVLSSGSEQEMELIATATVKIILGTPSVESLMAPPAEDYNLFPIDADRFYSTLEGLGYGYSGPFKTFSSMQRRLDYATGQVATYVYSEEDTSPYLFHPSTLDVAFHAAMLAYSSPGDERLWSLHVPTGIRSVRVNPALCSSLPATGTRLPVRASIDGTSTSFSGYVDLLSEDGEYSAVQIEDLSIKTFAPATQADDRVLFTHTKLDIAGPDGAAVAEGVRPTALEKELAHACERMAYYYVRKWASELSDDEWANGQPHYKYLHDWVKRTLDLAKKGQHPTLQRKWANDTAEEINALMDQYPDNLDVKMIRTVGEKIPPAVRNETTILEHLLQDNMLDDFYKLGSGFQRYNQFLASMMKQITHRYPHTKILEIGAGTGGATKYVLKAMGDKMASYTYTDISLGFFGKAAEIFKEYSDKMTFKVLDVEKSPAAQGYEQHSYDIVIASNVLHATESLHTTLVNTRKLLKPGGYLLLLEITNNNPIRTGLIWGTFAGWWLGVEDGRRWAPTISPGQWHSALRKAGFAGVDAVTPEIDTVAWPFSIMASQAVDDRVTFLRQPLSSLSPPIHIESLVILGNQSLQTARLAEELADNLRRFCGELTILDSLPIDEESLDLAPQSTFINLVDIDSPIFKNITNEGMGGLQRMFELAKHVLWITSGALIEEPYHMSSITFSRVVRRESGHINLAHLDVSDLKQSDVPKAISKHLLQLVALDEWETPAIGADGQEDQQRILWSKESEAFLENGTLLLPRLVNNVEQNARLNSARRTIFKEVPIRSPTVTLIPPSVTSPPSLAELTSLVPRRSDNLLWVDSSSLLALNVHSDSYLFLAVSKEDATGRPLLVLSTTNSVGMNPVATLEAPLDAKTYAKNPSESSSRLLVTAASEILASSLIDRLSPGSSVLVHCSNKDRFLAAALSRRASPAAVTFTFTFDADDKSGSENSAWVPLSGRASNYGIRKAMPSAKPTHFLDLTAGTGLGLRISQLLPSTCHRIEISSLVRNESTVASSCDPDTLVNRLRETCLGDELTSALAGEQGELKDLIVAADHLDTSATYHATSAVYWPSTGLVKVGVSSIDSTGLFSRNKTYLLVGLTGKIGQSIAKWLVANGAGCVCLMSRNPNIEPAWIESFQGTGGDVKIYSMDSTDITSVETVMNEIRATCPPIGGVAHGSMVLHDSLFSKMTVEDMQTVLAPKIDGAIYLDQLFYDDDLDFFVLFSSAACVVGNLGQANYAAANGYLNSLSRQRRRRGVAGSTFDIGQVAGVGYIESAGQIVMDQLSALGLQRLSEADLQQVFAETIRAGRPDPKDAEETPFAVVTSGIRNFSEDENIKGPWFTNPFFSHCVIDAKVAELESDSSDKKSNIPAARQLVKATSREQALDILKECFATKLRVILQLGSQDIDYDAPLVELGIDSLVAVEVRSWFLKEVRVDIPVLKVVGGASLAELCDRAVDKLPEELLVSVGKQGESQPPASSAQPQPVAPKPKPLPVPSFVVDSNGPPSEVSVSPAGTPLLSAGPASYSATEASTRSGSPSEATRLSQKVSSKLQSYFPPPPEPAVERKRPAKRFIKSVPISLGQSRFWFLQQLLDDQRTHNVAYYYHIKGNLDVGDMERAVRLVASRHEALRTCFVQDETDASQAYQKVLPSSPVRLICKKIDSEDDVASEYQSLRAHDLDMASGELLKLVLLTLSPSSHFLLMYHHHIIMDGISLQVFLSDLEKAYKGESLGPAPKQYPDFSKAQRQAFENGEMKKELAFWRRIFPDGEQPPVLPLLPMARTNARVPMAKFDTHQVQARVDAALAAKVRTVAKQQRSTPFHLYLAAFKALLFCFTDADELTIGVADGARHDSSLMGSIGFFLNLLTLRFRRQDNQPFTEAIAEARKISHAALENSRVPFDVLLSELNVARSSTHSPFFQAFIDYRQGHQEEQNWGNCQMRMSEEVHTGKTAYDITVDVTETDAAAFIFFRGQKSIYDQEATQLLCDTYVHFLEVLTSEPSLAMSAIPRFSEKQLAEAVQIGRGPKLVSDWPETLPLRIDQVARENPDKVALMDGTGKALTYASMINRIHSIAEALQEAGVGPGLRVLVFQQATSDWPCSMLAIMRLGAIYVPLDLRNPLPRLAAVAQDCEPTAILADASTLDDASQLGVPSARLIDVSLVKTNPSKEVSNDSRAHSTAAILYTSGSTGTPKGIMVTHEGLRNEIEGYTKTWKLGPERVLQQSAFTFNHSSDQIYTGLVNGGMVYVVPWDKRGNALEITKIIQEQGITYTKATPSEYSLWMLYGRESLKLATSWRCAFGGGEPLTTTVTQQFADLDLPQLHFFNSYGPTEISISSTKMEIPYRDREALERVGRIPCGYSLPGYYMYAVDEELRPLPAGMPGQLCIGGTGVSLGYLKNQELTDKHFLPNPFATEEDIANGWTRMYLTGDIGHMNQDGTMVFHSRMAGDTQVKIRGLRIELSDIESNIIAASQGALREAVVTLREGDPEFLVAHVVFVPECTIADKETFLQQLLHNLPVPQYMIPVVAIPIDELPLTNHSKVDRKAVKSLPLPQRVGRPDASDDAELTETMIQLKGLWRGVLGKAIDQLGFDITPSTSFFLVGGNSLLIIRLQSEIRKRFRAAVPLVDLLGANTLGEMAQKVEETISVKTIDWEYDTRPPTVSAPAIAPVPVDRARKGATIVITGATGFLSKHLLPILDARPDVDVIHCLAVRDIERAYSSPKVVHHPGDLSSPLLGLSKEEFNELSGTADAILHMGAARSFWDSYHVLRPINVAPTSDLVKLAAPRRVPIHYISTASLFGGTTAALDGSAVSAAAHPPPTDGSSGYAATRWASERILERSAADLGVPSSIYRLCPATMRQDAPPALLDEFTHYGSIIHATPDLSGWSGRLDMLPAVLTAQWLCEALLNNEERSGSVQFRNYESLLTVTGAELAACFNQEQSGSGNLEKIPLLKWIGKIKKAGFPYFLASHEIAIEKEGSVNGTKLEMRR</sequence>
<dbReference type="Pfam" id="PF08659">
    <property type="entry name" value="KR"/>
    <property type="match status" value="1"/>
</dbReference>
<evidence type="ECO:0000256" key="6">
    <source>
        <dbReference type="ARBA" id="ARBA00022737"/>
    </source>
</evidence>
<dbReference type="GO" id="GO:0009403">
    <property type="term" value="P:toxin biosynthetic process"/>
    <property type="evidence" value="ECO:0007669"/>
    <property type="project" value="UniProtKB-ARBA"/>
</dbReference>
<name>A0A9P4XNC4_9HYPO</name>
<dbReference type="Pfam" id="PF07993">
    <property type="entry name" value="NAD_binding_4"/>
    <property type="match status" value="1"/>
</dbReference>
<feature type="domain" description="Carrier" evidence="12">
    <location>
        <begin position="2446"/>
        <end position="2524"/>
    </location>
</feature>
<dbReference type="GO" id="GO:0006633">
    <property type="term" value="P:fatty acid biosynthetic process"/>
    <property type="evidence" value="ECO:0007669"/>
    <property type="project" value="InterPro"/>
</dbReference>
<feature type="compositionally biased region" description="Polar residues" evidence="11">
    <location>
        <begin position="2590"/>
        <end position="2617"/>
    </location>
</feature>
<dbReference type="InterPro" id="IPR020845">
    <property type="entry name" value="AMP-binding_CS"/>
</dbReference>
<dbReference type="Gene3D" id="3.10.129.110">
    <property type="entry name" value="Polyketide synthase dehydratase"/>
    <property type="match status" value="1"/>
</dbReference>
<dbReference type="PROSITE" id="PS00606">
    <property type="entry name" value="KS3_1"/>
    <property type="match status" value="1"/>
</dbReference>
<dbReference type="PROSITE" id="PS00012">
    <property type="entry name" value="PHOSPHOPANTETHEINE"/>
    <property type="match status" value="1"/>
</dbReference>
<proteinExistence type="inferred from homology"/>
<dbReference type="Gene3D" id="3.30.300.30">
    <property type="match status" value="1"/>
</dbReference>
<dbReference type="SMART" id="SM00826">
    <property type="entry name" value="PKS_DH"/>
    <property type="match status" value="1"/>
</dbReference>
<dbReference type="InterPro" id="IPR000873">
    <property type="entry name" value="AMP-dep_synth/lig_dom"/>
</dbReference>
<evidence type="ECO:0000256" key="4">
    <source>
        <dbReference type="ARBA" id="ARBA00022603"/>
    </source>
</evidence>
<dbReference type="InterPro" id="IPR045851">
    <property type="entry name" value="AMP-bd_C_sf"/>
</dbReference>
<dbReference type="SMART" id="SM00823">
    <property type="entry name" value="PKS_PP"/>
    <property type="match status" value="2"/>
</dbReference>
<dbReference type="Pfam" id="PF21089">
    <property type="entry name" value="PKS_DH_N"/>
    <property type="match status" value="1"/>
</dbReference>
<dbReference type="InterPro" id="IPR014031">
    <property type="entry name" value="Ketoacyl_synth_C"/>
</dbReference>
<evidence type="ECO:0000256" key="7">
    <source>
        <dbReference type="ARBA" id="ARBA00023002"/>
    </source>
</evidence>
<dbReference type="Pfam" id="PF14765">
    <property type="entry name" value="PS-DH"/>
    <property type="match status" value="1"/>
</dbReference>
<dbReference type="InterPro" id="IPR001227">
    <property type="entry name" value="Ac_transferase_dom_sf"/>
</dbReference>
<dbReference type="PROSITE" id="PS52004">
    <property type="entry name" value="KS3_2"/>
    <property type="match status" value="1"/>
</dbReference>
<dbReference type="Pfam" id="PF00501">
    <property type="entry name" value="AMP-binding"/>
    <property type="match status" value="1"/>
</dbReference>
<dbReference type="CDD" id="cd19532">
    <property type="entry name" value="C_PKS-NRPS"/>
    <property type="match status" value="1"/>
</dbReference>
<dbReference type="SUPFAM" id="SSF55048">
    <property type="entry name" value="Probable ACP-binding domain of malonyl-CoA ACP transacylase"/>
    <property type="match status" value="1"/>
</dbReference>
<dbReference type="Pfam" id="PF02801">
    <property type="entry name" value="Ketoacyl-synt_C"/>
    <property type="match status" value="1"/>
</dbReference>
<dbReference type="Gene3D" id="3.40.50.12780">
    <property type="entry name" value="N-terminal domain of ligase-like"/>
    <property type="match status" value="1"/>
</dbReference>
<dbReference type="SUPFAM" id="SSF52777">
    <property type="entry name" value="CoA-dependent acyltransferases"/>
    <property type="match status" value="2"/>
</dbReference>
<dbReference type="InterPro" id="IPR014043">
    <property type="entry name" value="Acyl_transferase_dom"/>
</dbReference>
<keyword evidence="6" id="KW-0677">Repeat</keyword>
<dbReference type="InterPro" id="IPR029063">
    <property type="entry name" value="SAM-dependent_MTases_sf"/>
</dbReference>
<dbReference type="SMART" id="SM00825">
    <property type="entry name" value="PKS_KS"/>
    <property type="match status" value="1"/>
</dbReference>
<evidence type="ECO:0000256" key="5">
    <source>
        <dbReference type="ARBA" id="ARBA00022679"/>
    </source>
</evidence>
<dbReference type="Gene3D" id="3.40.50.720">
    <property type="entry name" value="NAD(P)-binding Rossmann-like Domain"/>
    <property type="match status" value="2"/>
</dbReference>
<dbReference type="Gene3D" id="3.40.366.10">
    <property type="entry name" value="Malonyl-Coenzyme A Acyl Carrier Protein, domain 2"/>
    <property type="match status" value="1"/>
</dbReference>
<evidence type="ECO:0000259" key="12">
    <source>
        <dbReference type="PROSITE" id="PS50075"/>
    </source>
</evidence>
<dbReference type="InterPro" id="IPR049900">
    <property type="entry name" value="PKS_mFAS_DH"/>
</dbReference>
<dbReference type="InterPro" id="IPR057326">
    <property type="entry name" value="KR_dom"/>
</dbReference>
<dbReference type="Pfam" id="PF00698">
    <property type="entry name" value="Acyl_transf_1"/>
    <property type="match status" value="1"/>
</dbReference>
<dbReference type="InterPro" id="IPR049551">
    <property type="entry name" value="PKS_DH_C"/>
</dbReference>
<dbReference type="CDD" id="cd02440">
    <property type="entry name" value="AdoMet_MTases"/>
    <property type="match status" value="1"/>
</dbReference>
<evidence type="ECO:0000256" key="9">
    <source>
        <dbReference type="ARBA" id="ARBA00029443"/>
    </source>
</evidence>
<dbReference type="InterPro" id="IPR016039">
    <property type="entry name" value="Thiolase-like"/>
</dbReference>
<feature type="compositionally biased region" description="Pro residues" evidence="11">
    <location>
        <begin position="2549"/>
        <end position="2559"/>
    </location>
</feature>
<dbReference type="SMART" id="SM00827">
    <property type="entry name" value="PKS_AT"/>
    <property type="match status" value="1"/>
</dbReference>
<keyword evidence="7" id="KW-0560">Oxidoreductase</keyword>
<dbReference type="InterPro" id="IPR006162">
    <property type="entry name" value="Ppantetheine_attach_site"/>
</dbReference>
<keyword evidence="2" id="KW-0597">Phosphoprotein</keyword>
<dbReference type="InterPro" id="IPR016036">
    <property type="entry name" value="Malonyl_transacylase_ACP-bd"/>
</dbReference>
<dbReference type="Gene3D" id="3.30.559.10">
    <property type="entry name" value="Chloramphenicol acetyltransferase-like domain"/>
    <property type="match status" value="1"/>
</dbReference>
<gene>
    <name evidence="15" type="ORF">CFAM422_001860</name>
</gene>
<dbReference type="Gene3D" id="3.30.559.30">
    <property type="entry name" value="Nonribosomal peptide synthetase, condensation domain"/>
    <property type="match status" value="1"/>
</dbReference>
<dbReference type="SUPFAM" id="SSF53335">
    <property type="entry name" value="S-adenosyl-L-methionine-dependent methyltransferases"/>
    <property type="match status" value="1"/>
</dbReference>
<dbReference type="SUPFAM" id="SSF53901">
    <property type="entry name" value="Thiolase-like"/>
    <property type="match status" value="1"/>
</dbReference>
<dbReference type="InterPro" id="IPR013217">
    <property type="entry name" value="Methyltransf_12"/>
</dbReference>
<dbReference type="InterPro" id="IPR049552">
    <property type="entry name" value="PKS_DH_N"/>
</dbReference>
<dbReference type="InterPro" id="IPR042099">
    <property type="entry name" value="ANL_N_sf"/>
</dbReference>
<dbReference type="InterPro" id="IPR050091">
    <property type="entry name" value="PKS_NRPS_Biosynth_Enz"/>
</dbReference>
<dbReference type="Pfam" id="PF08242">
    <property type="entry name" value="Methyltransf_12"/>
    <property type="match status" value="1"/>
</dbReference>
<keyword evidence="1" id="KW-0596">Phosphopantetheine</keyword>
<evidence type="ECO:0000256" key="2">
    <source>
        <dbReference type="ARBA" id="ARBA00022553"/>
    </source>
</evidence>